<evidence type="ECO:0000313" key="1">
    <source>
        <dbReference type="EMBL" id="PAF11635.1"/>
    </source>
</evidence>
<dbReference type="Gene3D" id="3.30.70.3290">
    <property type="match status" value="1"/>
</dbReference>
<name>A0A268QUI2_SHOCL</name>
<organism evidence="1 2">
    <name type="scientific">Shouchella clausii</name>
    <name type="common">Alkalihalobacillus clausii</name>
    <dbReference type="NCBI Taxonomy" id="79880"/>
    <lineage>
        <taxon>Bacteria</taxon>
        <taxon>Bacillati</taxon>
        <taxon>Bacillota</taxon>
        <taxon>Bacilli</taxon>
        <taxon>Bacillales</taxon>
        <taxon>Bacillaceae</taxon>
        <taxon>Shouchella</taxon>
    </lineage>
</organism>
<accession>A0A268QUI2</accession>
<reference evidence="1 2" key="1">
    <citation type="submission" date="2017-07" db="EMBL/GenBank/DDBJ databases">
        <title>Isolation and whole genome analysis of endospore-forming bacteria from heroin.</title>
        <authorList>
            <person name="Kalinowski J."/>
            <person name="Ahrens B."/>
            <person name="Al-Dilaimi A."/>
            <person name="Winkler A."/>
            <person name="Wibberg D."/>
            <person name="Schleenbecker U."/>
            <person name="Ruckert C."/>
            <person name="Wolfel R."/>
            <person name="Grass G."/>
        </authorList>
    </citation>
    <scope>NUCLEOTIDE SEQUENCE [LARGE SCALE GENOMIC DNA]</scope>
    <source>
        <strain evidence="1 2">7523-2</strain>
    </source>
</reference>
<comment type="caution">
    <text evidence="1">The sequence shown here is derived from an EMBL/GenBank/DDBJ whole genome shotgun (WGS) entry which is preliminary data.</text>
</comment>
<dbReference type="Proteomes" id="UP000216133">
    <property type="component" value="Unassembled WGS sequence"/>
</dbReference>
<proteinExistence type="predicted"/>
<feature type="non-terminal residue" evidence="1">
    <location>
        <position position="1"/>
    </location>
</feature>
<gene>
    <name evidence="1" type="ORF">CHH61_26260</name>
</gene>
<dbReference type="Pfam" id="PF22621">
    <property type="entry name" value="CurL-like_PKS_C"/>
    <property type="match status" value="1"/>
</dbReference>
<evidence type="ECO:0000313" key="2">
    <source>
        <dbReference type="Proteomes" id="UP000216133"/>
    </source>
</evidence>
<feature type="non-terminal residue" evidence="1">
    <location>
        <position position="70"/>
    </location>
</feature>
<dbReference type="EMBL" id="NPBS01000956">
    <property type="protein sequence ID" value="PAF11635.1"/>
    <property type="molecule type" value="Genomic_DNA"/>
</dbReference>
<dbReference type="AlphaFoldDB" id="A0A268QUI2"/>
<sequence length="70" mass="8021">KIDDLHSYLTEGKDALLEDISYTLNCRRSKHPYRFSAVVHDRAELIIKLVMATNADIHRTESPGPVTVWL</sequence>
<protein>
    <submittedName>
        <fullName evidence="1">Uncharacterized protein</fullName>
    </submittedName>
</protein>